<evidence type="ECO:0000313" key="4">
    <source>
        <dbReference type="EMBL" id="KAJ7619547.1"/>
    </source>
</evidence>
<dbReference type="GO" id="GO:0005227">
    <property type="term" value="F:calcium-activated cation channel activity"/>
    <property type="evidence" value="ECO:0007669"/>
    <property type="project" value="InterPro"/>
</dbReference>
<keyword evidence="2" id="KW-1133">Transmembrane helix</keyword>
<comment type="caution">
    <text evidence="4">The sequence shown here is derived from an EMBL/GenBank/DDBJ whole genome shotgun (WGS) entry which is preliminary data.</text>
</comment>
<dbReference type="GO" id="GO:0005886">
    <property type="term" value="C:plasma membrane"/>
    <property type="evidence" value="ECO:0007669"/>
    <property type="project" value="TreeGrafter"/>
</dbReference>
<feature type="region of interest" description="Disordered" evidence="1">
    <location>
        <begin position="430"/>
        <end position="469"/>
    </location>
</feature>
<feature type="transmembrane region" description="Helical" evidence="2">
    <location>
        <begin position="920"/>
        <end position="943"/>
    </location>
</feature>
<evidence type="ECO:0000256" key="1">
    <source>
        <dbReference type="SAM" id="MobiDB-lite"/>
    </source>
</evidence>
<feature type="transmembrane region" description="Helical" evidence="2">
    <location>
        <begin position="972"/>
        <end position="996"/>
    </location>
</feature>
<feature type="region of interest" description="Disordered" evidence="1">
    <location>
        <begin position="555"/>
        <end position="680"/>
    </location>
</feature>
<feature type="compositionally biased region" description="Polar residues" evidence="1">
    <location>
        <begin position="357"/>
        <end position="367"/>
    </location>
</feature>
<feature type="region of interest" description="Disordered" evidence="1">
    <location>
        <begin position="357"/>
        <end position="379"/>
    </location>
</feature>
<dbReference type="InterPro" id="IPR003864">
    <property type="entry name" value="CSC1/OSCA1-like_7TM"/>
</dbReference>
<name>A0AAD7BFA5_9AGAR</name>
<dbReference type="InterPro" id="IPR045122">
    <property type="entry name" value="Csc1-like"/>
</dbReference>
<keyword evidence="2" id="KW-0812">Transmembrane</keyword>
<keyword evidence="5" id="KW-1185">Reference proteome</keyword>
<gene>
    <name evidence="4" type="ORF">FB45DRAFT_931060</name>
</gene>
<feature type="transmembrane region" description="Helical" evidence="2">
    <location>
        <begin position="283"/>
        <end position="303"/>
    </location>
</feature>
<dbReference type="EMBL" id="JARKIF010000018">
    <property type="protein sequence ID" value="KAJ7619547.1"/>
    <property type="molecule type" value="Genomic_DNA"/>
</dbReference>
<feature type="transmembrane region" description="Helical" evidence="2">
    <location>
        <begin position="781"/>
        <end position="809"/>
    </location>
</feature>
<feature type="domain" description="CSC1/OSCA1-like 7TM region" evidence="3">
    <location>
        <begin position="805"/>
        <end position="1054"/>
    </location>
</feature>
<feature type="transmembrane region" description="Helical" evidence="2">
    <location>
        <begin position="829"/>
        <end position="858"/>
    </location>
</feature>
<evidence type="ECO:0000313" key="5">
    <source>
        <dbReference type="Proteomes" id="UP001221142"/>
    </source>
</evidence>
<dbReference type="Proteomes" id="UP001221142">
    <property type="component" value="Unassembled WGS sequence"/>
</dbReference>
<feature type="transmembrane region" description="Helical" evidence="2">
    <location>
        <begin position="1002"/>
        <end position="1023"/>
    </location>
</feature>
<dbReference type="PANTHER" id="PTHR13018:SF5">
    <property type="entry name" value="RE44586P"/>
    <property type="match status" value="1"/>
</dbReference>
<sequence length="1269" mass="138674">MSSIQENWYTTSNGSVFIPSGTESSSSKSTNSLPLTGSSTASFSTVVPPPTLRPLLSPLLTTVVEPTTTFTSLAESVVITGAISAQTFPPSRIDSQSNPVCIGSGTDSAIGFLIWLIFAILRPRFRQIYALREWFVDQDLRPKPLSSSPLAFLNPDAPMVPSIPSDVSEMGRSPAGDAELFPADELLSQRAIWTALLIVLGWAFLGLAGALPLYMVSLPCLANLPSSATFSGAYSTLEDLSLMRLLRSIESGNSTVSTANLLQMRDELEISGTNDPQHLRVRIIVLTVITLVLALLPALYKIIREINRLIAYRQRWIELRCEGQQMGWLSARLAPGFAGWGEQRFKDFVLKSGLSSGMKNGTSAQQQPREDADQEGDKDAPQIDITNIYSICDTQRLALLIDERDEILEHLEIAEARYVASFRLSTPDPSIADFEPPAPADPSRPHISHPHPLRNTSTKRPRRKRSVNPAFASSSLAPMSFVAPSVYYKLDRVHGVSGGQFGADSALAEEAEAEEKEERPTLAQTISARVVGSRFQEVNRNSATYGRLPLGSHVRIDQSGELGPTGADEYGYFRFPDPKKYGPNHPVDSTTGETEGEGEKDVEWVDVDEDRPGAEDSVDNSPGPSSPRFRRRQQTTTSTMVSSPLKADYDMPTYGSATKRETFPMRRRSSGNAESEAPPHMRLQSRAPFVRPGDGIDFEQLGVVYSDITQWRSRLKAINAEINEAQTEGYENIGEGVRIKGWLMIGRGLRFIDGMQIIEGMAKEDIRWDVLQNERRPLDTVVWWCLLGLASVLLAAGLTAAAGLSLTTAPDVAHYLPFLKPLVSSDTNTIASGLATVLAPAVAATLFICLALGIVNIAATIRGAVSVSGGQLFVFKAMFYILAAVVGIWMVTVGALIYTLQAFNTGSSLDKSQTVADGSIYMSILVLSVVFTAAVIFPGLLLLQPLRLWRVLRAEKRALTPRQRFRAVYPRTYNPAFATGACILAIVFASTFSIIFPLIAPAVVLLLFLTLVAHRFLVGYVYARTHSQTGGLLQIWLMRRFGTLLSFQPILLGLIFLSREFWIEGGVLIGTGFFVILFVEIYVTLRTRLPGRGSLAAITRDSLDSFQAAAKPTKKRTVDDETASLVSSGRLGSGHRPRRSIASVLEMMSVTLAVMPPRRPETITIPLRTETLDDLTATERAARTHPDAPPHLPPLAFSDHAQEMASILYAPELVAPAPIIWLPNDSAGVARAEAVDLAKYHNLKATLDVRSKDDVMALHQQRRTSGSGR</sequence>
<feature type="compositionally biased region" description="Low complexity" evidence="1">
    <location>
        <begin position="634"/>
        <end position="644"/>
    </location>
</feature>
<feature type="transmembrane region" description="Helical" evidence="2">
    <location>
        <begin position="879"/>
        <end position="900"/>
    </location>
</feature>
<feature type="compositionally biased region" description="Basic and acidic residues" evidence="1">
    <location>
        <begin position="368"/>
        <end position="379"/>
    </location>
</feature>
<organism evidence="4 5">
    <name type="scientific">Roridomyces roridus</name>
    <dbReference type="NCBI Taxonomy" id="1738132"/>
    <lineage>
        <taxon>Eukaryota</taxon>
        <taxon>Fungi</taxon>
        <taxon>Dikarya</taxon>
        <taxon>Basidiomycota</taxon>
        <taxon>Agaricomycotina</taxon>
        <taxon>Agaricomycetes</taxon>
        <taxon>Agaricomycetidae</taxon>
        <taxon>Agaricales</taxon>
        <taxon>Marasmiineae</taxon>
        <taxon>Mycenaceae</taxon>
        <taxon>Roridomyces</taxon>
    </lineage>
</organism>
<feature type="transmembrane region" description="Helical" evidence="2">
    <location>
        <begin position="191"/>
        <end position="215"/>
    </location>
</feature>
<evidence type="ECO:0000256" key="2">
    <source>
        <dbReference type="SAM" id="Phobius"/>
    </source>
</evidence>
<proteinExistence type="predicted"/>
<protein>
    <recommendedName>
        <fullName evidence="3">CSC1/OSCA1-like 7TM region domain-containing protein</fullName>
    </recommendedName>
</protein>
<dbReference type="AlphaFoldDB" id="A0AAD7BFA5"/>
<feature type="transmembrane region" description="Helical" evidence="2">
    <location>
        <begin position="1035"/>
        <end position="1056"/>
    </location>
</feature>
<feature type="transmembrane region" description="Helical" evidence="2">
    <location>
        <begin position="1062"/>
        <end position="1085"/>
    </location>
</feature>
<accession>A0AAD7BFA5</accession>
<reference evidence="4" key="1">
    <citation type="submission" date="2023-03" db="EMBL/GenBank/DDBJ databases">
        <title>Massive genome expansion in bonnet fungi (Mycena s.s.) driven by repeated elements and novel gene families across ecological guilds.</title>
        <authorList>
            <consortium name="Lawrence Berkeley National Laboratory"/>
            <person name="Harder C.B."/>
            <person name="Miyauchi S."/>
            <person name="Viragh M."/>
            <person name="Kuo A."/>
            <person name="Thoen E."/>
            <person name="Andreopoulos B."/>
            <person name="Lu D."/>
            <person name="Skrede I."/>
            <person name="Drula E."/>
            <person name="Henrissat B."/>
            <person name="Morin E."/>
            <person name="Kohler A."/>
            <person name="Barry K."/>
            <person name="LaButti K."/>
            <person name="Morin E."/>
            <person name="Salamov A."/>
            <person name="Lipzen A."/>
            <person name="Mereny Z."/>
            <person name="Hegedus B."/>
            <person name="Baldrian P."/>
            <person name="Stursova M."/>
            <person name="Weitz H."/>
            <person name="Taylor A."/>
            <person name="Grigoriev I.V."/>
            <person name="Nagy L.G."/>
            <person name="Martin F."/>
            <person name="Kauserud H."/>
        </authorList>
    </citation>
    <scope>NUCLEOTIDE SEQUENCE</scope>
    <source>
        <strain evidence="4">9284</strain>
    </source>
</reference>
<dbReference type="Pfam" id="PF02714">
    <property type="entry name" value="RSN1_7TM"/>
    <property type="match status" value="1"/>
</dbReference>
<evidence type="ECO:0000259" key="3">
    <source>
        <dbReference type="Pfam" id="PF02714"/>
    </source>
</evidence>
<dbReference type="PANTHER" id="PTHR13018">
    <property type="entry name" value="PROBABLE MEMBRANE PROTEIN DUF221-RELATED"/>
    <property type="match status" value="1"/>
</dbReference>
<keyword evidence="2" id="KW-0472">Membrane</keyword>
<feature type="compositionally biased region" description="Basic residues" evidence="1">
    <location>
        <begin position="446"/>
        <end position="466"/>
    </location>
</feature>